<sequence length="337" mass="37478">MSQAQRAQQSNRTDDGKYTTKAHSEADVSLGDGFQEVIEVDDGDSHDITPPSDAFDRVVIANSDGYVVEGTIYENFDHCLPADIDRMREAYGDDQITEYLNDRSDVIMGAINERYKNVQLDPGPDDTFALEFYAQLDGPVTEEDAAHTLWEESDGVQFANEIDPGTFGSEDFSSTIRDKLAEHDATKLPNPETIDEQAKQRFVDDFVSTAVQDAKMTAEEEYFMETEEEASDFEVDDESLNKLKTMAGEFYVANAGDLEAWRKDVSERKEYMNDGVGGHDAYMEAAGLGVGYRDRVPGNELEPSIMAKRLSGSASEEISGLENGIYREGKTIHFEGI</sequence>
<evidence type="ECO:0000256" key="1">
    <source>
        <dbReference type="SAM" id="MobiDB-lite"/>
    </source>
</evidence>
<feature type="compositionally biased region" description="Basic and acidic residues" evidence="1">
    <location>
        <begin position="12"/>
        <end position="26"/>
    </location>
</feature>
<keyword evidence="3" id="KW-1185">Reference proteome</keyword>
<accession>A0A1B7M2F4</accession>
<protein>
    <submittedName>
        <fullName evidence="2">Uncharacterized protein</fullName>
    </submittedName>
</protein>
<evidence type="ECO:0000313" key="3">
    <source>
        <dbReference type="Proteomes" id="UP000078292"/>
    </source>
</evidence>
<gene>
    <name evidence="2" type="ORF">A6F49_04530</name>
</gene>
<dbReference type="AlphaFoldDB" id="A0A1B7M2F4"/>
<dbReference type="Proteomes" id="UP000078292">
    <property type="component" value="Unassembled WGS sequence"/>
</dbReference>
<evidence type="ECO:0000313" key="2">
    <source>
        <dbReference type="EMBL" id="OAV62776.1"/>
    </source>
</evidence>
<comment type="caution">
    <text evidence="2">The sequence shown here is derived from an EMBL/GenBank/DDBJ whole genome shotgun (WGS) entry which is preliminary data.</text>
</comment>
<proteinExistence type="predicted"/>
<name>A0A1B7M2F4_9MICC</name>
<feature type="region of interest" description="Disordered" evidence="1">
    <location>
        <begin position="1"/>
        <end position="26"/>
    </location>
</feature>
<dbReference type="STRING" id="1837282.A6F49_04530"/>
<reference evidence="2 3" key="1">
    <citation type="submission" date="2016-04" db="EMBL/GenBank/DDBJ databases">
        <title>First whole genome shotgun sequence of the bacterium Enteractinococcus sp. strain UASWS1574.</title>
        <authorList>
            <person name="Crovadore J."/>
            <person name="Chablais R."/>
            <person name="Lefort F."/>
        </authorList>
    </citation>
    <scope>NUCLEOTIDE SEQUENCE [LARGE SCALE GENOMIC DNA]</scope>
    <source>
        <strain evidence="2 3">UASWS1574</strain>
    </source>
</reference>
<organism evidence="2 3">
    <name type="scientific">Enteractinococcus helveticum</name>
    <dbReference type="NCBI Taxonomy" id="1837282"/>
    <lineage>
        <taxon>Bacteria</taxon>
        <taxon>Bacillati</taxon>
        <taxon>Actinomycetota</taxon>
        <taxon>Actinomycetes</taxon>
        <taxon>Micrococcales</taxon>
        <taxon>Micrococcaceae</taxon>
    </lineage>
</organism>
<dbReference type="EMBL" id="LXEY01000008">
    <property type="protein sequence ID" value="OAV62776.1"/>
    <property type="molecule type" value="Genomic_DNA"/>
</dbReference>
<feature type="compositionally biased region" description="Polar residues" evidence="1">
    <location>
        <begin position="1"/>
        <end position="11"/>
    </location>
</feature>